<gene>
    <name evidence="1" type="ORF">NCTC9617_05711</name>
</gene>
<protein>
    <submittedName>
        <fullName evidence="1">Uncharacterized protein</fullName>
    </submittedName>
</protein>
<proteinExistence type="predicted"/>
<name>A0A378FZ62_KLEPN</name>
<sequence length="34" mass="4049">MAIIANCNSTKRFTSCQNFLKRRSPYMNIIIINW</sequence>
<evidence type="ECO:0000313" key="2">
    <source>
        <dbReference type="Proteomes" id="UP000255167"/>
    </source>
</evidence>
<dbReference type="AlphaFoldDB" id="A0A378FZ62"/>
<dbReference type="EMBL" id="UGNC01000005">
    <property type="protein sequence ID" value="STW49089.1"/>
    <property type="molecule type" value="Genomic_DNA"/>
</dbReference>
<evidence type="ECO:0000313" key="1">
    <source>
        <dbReference type="EMBL" id="STW49089.1"/>
    </source>
</evidence>
<reference evidence="1 2" key="1">
    <citation type="submission" date="2018-06" db="EMBL/GenBank/DDBJ databases">
        <authorList>
            <consortium name="Pathogen Informatics"/>
            <person name="Doyle S."/>
        </authorList>
    </citation>
    <scope>NUCLEOTIDE SEQUENCE [LARGE SCALE GENOMIC DNA]</scope>
    <source>
        <strain evidence="1 2">NCTC9617</strain>
    </source>
</reference>
<accession>A0A378FZ62</accession>
<organism evidence="1 2">
    <name type="scientific">Klebsiella pneumoniae</name>
    <dbReference type="NCBI Taxonomy" id="573"/>
    <lineage>
        <taxon>Bacteria</taxon>
        <taxon>Pseudomonadati</taxon>
        <taxon>Pseudomonadota</taxon>
        <taxon>Gammaproteobacteria</taxon>
        <taxon>Enterobacterales</taxon>
        <taxon>Enterobacteriaceae</taxon>
        <taxon>Klebsiella/Raoultella group</taxon>
        <taxon>Klebsiella</taxon>
        <taxon>Klebsiella pneumoniae complex</taxon>
    </lineage>
</organism>
<dbReference type="Proteomes" id="UP000255167">
    <property type="component" value="Unassembled WGS sequence"/>
</dbReference>